<gene>
    <name evidence="2" type="ORF">WJX73_007863</name>
</gene>
<reference evidence="2 3" key="1">
    <citation type="journal article" date="2024" name="Nat. Commun.">
        <title>Phylogenomics reveals the evolutionary origins of lichenization in chlorophyte algae.</title>
        <authorList>
            <person name="Puginier C."/>
            <person name="Libourel C."/>
            <person name="Otte J."/>
            <person name="Skaloud P."/>
            <person name="Haon M."/>
            <person name="Grisel S."/>
            <person name="Petersen M."/>
            <person name="Berrin J.G."/>
            <person name="Delaux P.M."/>
            <person name="Dal Grande F."/>
            <person name="Keller J."/>
        </authorList>
    </citation>
    <scope>NUCLEOTIDE SEQUENCE [LARGE SCALE GENOMIC DNA]</scope>
    <source>
        <strain evidence="2 3">SAG 2036</strain>
    </source>
</reference>
<proteinExistence type="predicted"/>
<comment type="caution">
    <text evidence="2">The sequence shown here is derived from an EMBL/GenBank/DDBJ whole genome shotgun (WGS) entry which is preliminary data.</text>
</comment>
<dbReference type="InterPro" id="IPR027434">
    <property type="entry name" value="Homing_endonucl"/>
</dbReference>
<keyword evidence="3" id="KW-1185">Reference proteome</keyword>
<evidence type="ECO:0008006" key="4">
    <source>
        <dbReference type="Google" id="ProtNLM"/>
    </source>
</evidence>
<sequence>MLDDLEDSSADGATWLARHMSADPPLSGLEESLDVADAGTGGDGELPETAIAPSPLAASGPSTSSDEDILGADAAELASTGKKVKPIALANIRLPDGLRSNPLLVAGVIRNIELSWRYLGGIWDADGSILMRFSNGGMNTHLVLAQSNICFLSAIHHWLKARGIHSAIHALTSQATKGTGRFSYGTGVHILRSDTPMEQKKAACELVMTANHTPNSAEHLQLTALTPRYVAGACVSQ</sequence>
<name>A0AAW1NX55_9CHLO</name>
<protein>
    <recommendedName>
        <fullName evidence="4">LAGLIDADG homing endonuclease</fullName>
    </recommendedName>
</protein>
<evidence type="ECO:0000256" key="1">
    <source>
        <dbReference type="SAM" id="MobiDB-lite"/>
    </source>
</evidence>
<organism evidence="2 3">
    <name type="scientific">Symbiochloris irregularis</name>
    <dbReference type="NCBI Taxonomy" id="706552"/>
    <lineage>
        <taxon>Eukaryota</taxon>
        <taxon>Viridiplantae</taxon>
        <taxon>Chlorophyta</taxon>
        <taxon>core chlorophytes</taxon>
        <taxon>Trebouxiophyceae</taxon>
        <taxon>Trebouxiales</taxon>
        <taxon>Trebouxiaceae</taxon>
        <taxon>Symbiochloris</taxon>
    </lineage>
</organism>
<accession>A0AAW1NX55</accession>
<evidence type="ECO:0000313" key="2">
    <source>
        <dbReference type="EMBL" id="KAK9800842.1"/>
    </source>
</evidence>
<dbReference type="Proteomes" id="UP001465755">
    <property type="component" value="Unassembled WGS sequence"/>
</dbReference>
<dbReference type="SUPFAM" id="SSF55608">
    <property type="entry name" value="Homing endonucleases"/>
    <property type="match status" value="1"/>
</dbReference>
<dbReference type="EMBL" id="JALJOQ010000079">
    <property type="protein sequence ID" value="KAK9800842.1"/>
    <property type="molecule type" value="Genomic_DNA"/>
</dbReference>
<feature type="region of interest" description="Disordered" evidence="1">
    <location>
        <begin position="22"/>
        <end position="65"/>
    </location>
</feature>
<evidence type="ECO:0000313" key="3">
    <source>
        <dbReference type="Proteomes" id="UP001465755"/>
    </source>
</evidence>
<dbReference type="AlphaFoldDB" id="A0AAW1NX55"/>